<name>A0A9P5XG09_9AGAR</name>
<dbReference type="OrthoDB" id="61113at2759"/>
<proteinExistence type="predicted"/>
<accession>A0A9P5XG09</accession>
<organism evidence="2 3">
    <name type="scientific">Macrolepiota fuliginosa MF-IS2</name>
    <dbReference type="NCBI Taxonomy" id="1400762"/>
    <lineage>
        <taxon>Eukaryota</taxon>
        <taxon>Fungi</taxon>
        <taxon>Dikarya</taxon>
        <taxon>Basidiomycota</taxon>
        <taxon>Agaricomycotina</taxon>
        <taxon>Agaricomycetes</taxon>
        <taxon>Agaricomycetidae</taxon>
        <taxon>Agaricales</taxon>
        <taxon>Agaricineae</taxon>
        <taxon>Agaricaceae</taxon>
        <taxon>Macrolepiota</taxon>
    </lineage>
</organism>
<evidence type="ECO:0000313" key="2">
    <source>
        <dbReference type="EMBL" id="KAF9450000.1"/>
    </source>
</evidence>
<dbReference type="InterPro" id="IPR018620">
    <property type="entry name" value="Ubiquitin3-bd_protein_But2_C"/>
</dbReference>
<gene>
    <name evidence="2" type="ORF">P691DRAFT_666289</name>
</gene>
<keyword evidence="3" id="KW-1185">Reference proteome</keyword>
<evidence type="ECO:0000259" key="1">
    <source>
        <dbReference type="Pfam" id="PF09792"/>
    </source>
</evidence>
<comment type="caution">
    <text evidence="2">The sequence shown here is derived from an EMBL/GenBank/DDBJ whole genome shotgun (WGS) entry which is preliminary data.</text>
</comment>
<reference evidence="2" key="1">
    <citation type="submission" date="2020-11" db="EMBL/GenBank/DDBJ databases">
        <authorList>
            <consortium name="DOE Joint Genome Institute"/>
            <person name="Ahrendt S."/>
            <person name="Riley R."/>
            <person name="Andreopoulos W."/>
            <person name="Labutti K."/>
            <person name="Pangilinan J."/>
            <person name="Ruiz-Duenas F.J."/>
            <person name="Barrasa J.M."/>
            <person name="Sanchez-Garcia M."/>
            <person name="Camarero S."/>
            <person name="Miyauchi S."/>
            <person name="Serrano A."/>
            <person name="Linde D."/>
            <person name="Babiker R."/>
            <person name="Drula E."/>
            <person name="Ayuso-Fernandez I."/>
            <person name="Pacheco R."/>
            <person name="Padilla G."/>
            <person name="Ferreira P."/>
            <person name="Barriuso J."/>
            <person name="Kellner H."/>
            <person name="Castanera R."/>
            <person name="Alfaro M."/>
            <person name="Ramirez L."/>
            <person name="Pisabarro A.G."/>
            <person name="Kuo A."/>
            <person name="Tritt A."/>
            <person name="Lipzen A."/>
            <person name="He G."/>
            <person name="Yan M."/>
            <person name="Ng V."/>
            <person name="Cullen D."/>
            <person name="Martin F."/>
            <person name="Rosso M.-N."/>
            <person name="Henrissat B."/>
            <person name="Hibbett D."/>
            <person name="Martinez A.T."/>
            <person name="Grigoriev I.V."/>
        </authorList>
    </citation>
    <scope>NUCLEOTIDE SEQUENCE</scope>
    <source>
        <strain evidence="2">MF-IS2</strain>
    </source>
</reference>
<dbReference type="EMBL" id="MU151115">
    <property type="protein sequence ID" value="KAF9450000.1"/>
    <property type="molecule type" value="Genomic_DNA"/>
</dbReference>
<evidence type="ECO:0000313" key="3">
    <source>
        <dbReference type="Proteomes" id="UP000807342"/>
    </source>
</evidence>
<dbReference type="Pfam" id="PF09792">
    <property type="entry name" value="But2"/>
    <property type="match status" value="1"/>
</dbReference>
<sequence>MVLFVAIFVVVDIVIFLRISRLLIEADAKPDELPIRNPYIGLDEMYSSSGVKPSKYAPLINAPILATQVSRAEPDKVFPVDIHQWLSDFGTLSPPDRHLYVTNTIHTIVQFHVLDWGMEKCALTVRLPMWDAVLPHEYEVKDVRGTVRLDICELDVQRPLKALDLTWRNRPKCIKHAGTIAARVGEEVQLEPFACQSGTFRAFEVSCAPDIPNCGVNVWSNHNDTWGTSLFHFCSGFCENSDAFLGLYLTQYQTT</sequence>
<protein>
    <recommendedName>
        <fullName evidence="1">Ubiquitin 3 binding protein But2 C-terminal domain-containing protein</fullName>
    </recommendedName>
</protein>
<dbReference type="Proteomes" id="UP000807342">
    <property type="component" value="Unassembled WGS sequence"/>
</dbReference>
<dbReference type="AlphaFoldDB" id="A0A9P5XG09"/>
<feature type="domain" description="Ubiquitin 3 binding protein But2 C-terminal" evidence="1">
    <location>
        <begin position="100"/>
        <end position="208"/>
    </location>
</feature>